<proteinExistence type="predicted"/>
<name>A0A511YJP2_9FLAO</name>
<keyword evidence="2" id="KW-0067">ATP-binding</keyword>
<evidence type="ECO:0000313" key="4">
    <source>
        <dbReference type="EMBL" id="GEN75430.1"/>
    </source>
</evidence>
<dbReference type="Proteomes" id="UP000321863">
    <property type="component" value="Unassembled WGS sequence"/>
</dbReference>
<sequence length="239" mass="27041">MGIGMKNDQLYLNKIIKIMKLQLKDISYTVGDKIILNKINLEFENGLYALLGLNGTGKTSLINIISTLKKPSTGNFFYNNVSVLNKPEYLRKDLGFMSQNLGLIQDFDIIQNLTYFGLLKGCEKKSLNNNISKILKDFDLESYNNQKIKNLSGGIKQKISFALSIINSPSVLILDEPVNNLDYLEREKMYLLLKDISKTSIVILSTHLIEEISRFCDKKVTISNGTVSLENNINFQINS</sequence>
<dbReference type="InterPro" id="IPR003439">
    <property type="entry name" value="ABC_transporter-like_ATP-bd"/>
</dbReference>
<evidence type="ECO:0000259" key="3">
    <source>
        <dbReference type="PROSITE" id="PS50893"/>
    </source>
</evidence>
<dbReference type="PROSITE" id="PS50893">
    <property type="entry name" value="ABC_TRANSPORTER_2"/>
    <property type="match status" value="1"/>
</dbReference>
<feature type="domain" description="ABC transporter" evidence="3">
    <location>
        <begin position="21"/>
        <end position="237"/>
    </location>
</feature>
<dbReference type="AlphaFoldDB" id="A0A511YJP2"/>
<keyword evidence="1" id="KW-0547">Nucleotide-binding</keyword>
<dbReference type="SUPFAM" id="SSF52540">
    <property type="entry name" value="P-loop containing nucleoside triphosphate hydrolases"/>
    <property type="match status" value="1"/>
</dbReference>
<dbReference type="EMBL" id="BJYJ01000004">
    <property type="protein sequence ID" value="GEN75430.1"/>
    <property type="molecule type" value="Genomic_DNA"/>
</dbReference>
<dbReference type="Pfam" id="PF00005">
    <property type="entry name" value="ABC_tran"/>
    <property type="match status" value="1"/>
</dbReference>
<dbReference type="Gene3D" id="3.40.50.300">
    <property type="entry name" value="P-loop containing nucleotide triphosphate hydrolases"/>
    <property type="match status" value="1"/>
</dbReference>
<keyword evidence="5" id="KW-1185">Reference proteome</keyword>
<dbReference type="GO" id="GO:0005524">
    <property type="term" value="F:ATP binding"/>
    <property type="evidence" value="ECO:0007669"/>
    <property type="project" value="UniProtKB-KW"/>
</dbReference>
<gene>
    <name evidence="4" type="ORF">CHA01nite_11700</name>
</gene>
<organism evidence="4 5">
    <name type="scientific">Chryseobacterium hagamense</name>
    <dbReference type="NCBI Taxonomy" id="395935"/>
    <lineage>
        <taxon>Bacteria</taxon>
        <taxon>Pseudomonadati</taxon>
        <taxon>Bacteroidota</taxon>
        <taxon>Flavobacteriia</taxon>
        <taxon>Flavobacteriales</taxon>
        <taxon>Weeksellaceae</taxon>
        <taxon>Chryseobacterium group</taxon>
        <taxon>Chryseobacterium</taxon>
    </lineage>
</organism>
<dbReference type="PANTHER" id="PTHR43038:SF3">
    <property type="entry name" value="ABC TRANSPORTER G FAMILY MEMBER 20 ISOFORM X1"/>
    <property type="match status" value="1"/>
</dbReference>
<dbReference type="InterPro" id="IPR003593">
    <property type="entry name" value="AAA+_ATPase"/>
</dbReference>
<accession>A0A511YJP2</accession>
<reference evidence="4 5" key="1">
    <citation type="submission" date="2019-07" db="EMBL/GenBank/DDBJ databases">
        <title>Whole genome shotgun sequence of Chryseobacterium hagamense NBRC 105253.</title>
        <authorList>
            <person name="Hosoyama A."/>
            <person name="Uohara A."/>
            <person name="Ohji S."/>
            <person name="Ichikawa N."/>
        </authorList>
    </citation>
    <scope>NUCLEOTIDE SEQUENCE [LARGE SCALE GENOMIC DNA]</scope>
    <source>
        <strain evidence="4 5">NBRC 105253</strain>
    </source>
</reference>
<evidence type="ECO:0000313" key="5">
    <source>
        <dbReference type="Proteomes" id="UP000321863"/>
    </source>
</evidence>
<protein>
    <recommendedName>
        <fullName evidence="3">ABC transporter domain-containing protein</fullName>
    </recommendedName>
</protein>
<dbReference type="GO" id="GO:0016887">
    <property type="term" value="F:ATP hydrolysis activity"/>
    <property type="evidence" value="ECO:0007669"/>
    <property type="project" value="InterPro"/>
</dbReference>
<comment type="caution">
    <text evidence="4">The sequence shown here is derived from an EMBL/GenBank/DDBJ whole genome shotgun (WGS) entry which is preliminary data.</text>
</comment>
<dbReference type="PANTHER" id="PTHR43038">
    <property type="entry name" value="ATP-BINDING CASSETTE, SUB-FAMILY H, MEMBER 1"/>
    <property type="match status" value="1"/>
</dbReference>
<dbReference type="SMART" id="SM00382">
    <property type="entry name" value="AAA"/>
    <property type="match status" value="1"/>
</dbReference>
<evidence type="ECO:0000256" key="2">
    <source>
        <dbReference type="ARBA" id="ARBA00022840"/>
    </source>
</evidence>
<dbReference type="InterPro" id="IPR027417">
    <property type="entry name" value="P-loop_NTPase"/>
</dbReference>
<evidence type="ECO:0000256" key="1">
    <source>
        <dbReference type="ARBA" id="ARBA00022741"/>
    </source>
</evidence>